<evidence type="ECO:0000313" key="4">
    <source>
        <dbReference type="Proteomes" id="UP000005113"/>
    </source>
</evidence>
<protein>
    <recommendedName>
        <fullName evidence="2">Secretion system C-terminal sorting domain-containing protein</fullName>
    </recommendedName>
</protein>
<dbReference type="Proteomes" id="UP000005113">
    <property type="component" value="Unassembled WGS sequence"/>
</dbReference>
<feature type="domain" description="Secretion system C-terminal sorting" evidence="2">
    <location>
        <begin position="1542"/>
        <end position="1614"/>
    </location>
</feature>
<feature type="chain" id="PRO_5003742994" description="Secretion system C-terminal sorting domain-containing protein" evidence="1">
    <location>
        <begin position="19"/>
        <end position="1617"/>
    </location>
</feature>
<reference evidence="4" key="1">
    <citation type="journal article" date="2012" name="Stand. Genomic Sci.">
        <title>Permanent draft genome sequence of the gliding predator Saprospira grandis strain Sa g1 (= HR1).</title>
        <authorList>
            <person name="Mavromatis K."/>
            <person name="Chertkov O."/>
            <person name="Lapidus A."/>
            <person name="Nolan M."/>
            <person name="Lucas S."/>
            <person name="Tice H."/>
            <person name="Del Rio T.G."/>
            <person name="Cheng J.F."/>
            <person name="Han C."/>
            <person name="Tapia R."/>
            <person name="Bruce D."/>
            <person name="Goodwin L.A."/>
            <person name="Pitluck S."/>
            <person name="Huntemann M."/>
            <person name="Liolios K."/>
            <person name="Pagani I."/>
            <person name="Ivanova N."/>
            <person name="Mikhailova N."/>
            <person name="Pati A."/>
            <person name="Chen A."/>
            <person name="Palaniappan K."/>
            <person name="Land M."/>
            <person name="Brambilla E.M."/>
            <person name="Rohde M."/>
            <person name="Spring S."/>
            <person name="Goker M."/>
            <person name="Detter J.C."/>
            <person name="Bristow J."/>
            <person name="Eisen J.A."/>
            <person name="Markowitz V."/>
            <person name="Hugenholtz P."/>
            <person name="Kyrpides N.C."/>
            <person name="Klenk H.P."/>
            <person name="Woyke T."/>
        </authorList>
    </citation>
    <scope>NUCLEOTIDE SEQUENCE [LARGE SCALE GENOMIC DNA]</scope>
    <source>
        <strain evidence="4">DSM 2844</strain>
    </source>
</reference>
<evidence type="ECO:0000313" key="3">
    <source>
        <dbReference type="EMBL" id="EJF52338.1"/>
    </source>
</evidence>
<proteinExistence type="predicted"/>
<evidence type="ECO:0000259" key="2">
    <source>
        <dbReference type="Pfam" id="PF18962"/>
    </source>
</evidence>
<gene>
    <name evidence="3" type="ORF">SapgrDRAFT_0595</name>
</gene>
<organism evidence="3 4">
    <name type="scientific">Saprospira grandis DSM 2844</name>
    <dbReference type="NCBI Taxonomy" id="694433"/>
    <lineage>
        <taxon>Bacteria</taxon>
        <taxon>Pseudomonadati</taxon>
        <taxon>Bacteroidota</taxon>
        <taxon>Saprospiria</taxon>
        <taxon>Saprospirales</taxon>
        <taxon>Saprospiraceae</taxon>
        <taxon>Saprospira</taxon>
    </lineage>
</organism>
<dbReference type="Pfam" id="PF18962">
    <property type="entry name" value="Por_Secre_tail"/>
    <property type="match status" value="1"/>
</dbReference>
<dbReference type="NCBIfam" id="TIGR04183">
    <property type="entry name" value="Por_Secre_tail"/>
    <property type="match status" value="1"/>
</dbReference>
<feature type="signal peptide" evidence="1">
    <location>
        <begin position="1"/>
        <end position="18"/>
    </location>
</feature>
<dbReference type="EMBL" id="JH719942">
    <property type="protein sequence ID" value="EJF52338.1"/>
    <property type="molecule type" value="Genomic_DNA"/>
</dbReference>
<dbReference type="HOGENOM" id="CLU_248087_0_0_10"/>
<accession>J1I225</accession>
<sequence>MKQLLLLLLASVPLIAWGQTVSITNNNHTGALFEACPGDQLTIYYEGTNKAPHFFYVQHEDNTSSLCLIKQANNGYLGNPSSASFYYRDGPINDITVDLDPTEPAYPPANIRTVQVAPNDVFPATILLNSTTIEGDTAGQMTFSVPSDMQSSQITFYHYDEQQDTGWAVLNFFLQVVQAQPEIIAPQEVCSRDTIAVQLSPQPNTGFGYNPNSGPTYLRLIESSSNTPITGNYLQNPSSQTSYIGASYDFIPDGINGSAALTTNRKNRDLRLEYRYQPYMQTTTDVCNTVSSRQLITIHNNSLDSVAFAPVTNSSDTENIRIIASEPAYFTSILNSSPPIASSFYGVYAQNNRFLGATADSGRYELGLQIDNDGCIAQLGDSINVLAIPPRLFPEVYCRLDGPLEFGRDTANFPWDASWQGPDASPTANQTRQRRGYLMNVQANPSSALQQINSTPGQERYRLLLPNGLNSVLLTIEYLEEVRDREYVTTSPTTGQAQTIYTGQEVIVRYQETIQIVDPPEVAIDSTIAENYCNYETFVNLGGSSPTNGVHYITARNGNAANTSTTLGAIFNPNAVYTATNESTDVNYYLIYEAGQGTCTASDTANVRILGDVALAISGRNSSSLGNQGNRYCTNGGVDILTTYPAPTSYASTANLLASQANLTGAGIVGDGPLFNPAAAGTGQKVISYTYVSQYGCVSSIDSIFTVNLSPSVGLSTDEVDTTYCADDTIGILTGTPSGGSYSGPTISGPTDIQFNPSVVYSPILPNTPGYVNYAYVYQDPTTLCKDTVEIEVTINPLPSANFTMASYHFCQADEPQELFGLPTGGRYFFGDTSSTGGIMHGALIYGQYWPNPNYSDTTRYPALVKDTLIYETEALSCTARDTQIVHIHPHPEYSFFATHDVQGLPADATVDACFGRDTLFFQPNLLSGNVLNYSGPGVLFEKEFMISSIAGVGTHQIQAVFQDTSNTFVSCLDTAWASFNVHSLPNVKLSADNSCSTDSVFFEIDNDSMNLVGTIPGTTTLYDSITTAPLGYGGDGNSFAASYDNNNQFPTFNYQYNGPGIFEASLFVENNNYCSDSDTIRVLVLPNEQPNALAPYSEDFDASANGWLEEAEGQAQSSNLWEWGMPADIDIAQDHGQVWITRTDSTYGPDESAWVYSPCIDLTALERPMLKLDFFNETDEGNDGTLIEYFDPQTEKWLPLGNVNRGINWYNQAVVAGRPGVQDLAPRGWSGISNGWQDARYTLDAFRNFENFRFRVAFGAIGASQTPLRGFAFDNVWIGNRERNVLLEHFSNAGVVNMDPINQYVYNLVYATPAVRDVILLQINNEDPAFDPMNSLNRDDPSARTSIYGIDGVSAKAVVDGRRYSNNPPNSADLRQEDFETDMLEDARFDIRLEPIAFIGNNNLQINATLIARDTLAAADYDLQLVVTEDSAVYFSNGVNFHTHSLLRKMLPDAAGTRFSQSWLPGDSVQLSEVWTYNPNNIDTAHLEAIAFVQEDAPASRTIYQAVMTRDITEYVNALSSTELAEAQAEAHQINTALLSPNPAVNYTQLLFAQPLRQDFQWSLIDLQGRVLAQGQLEAGSQSARFDLHDLPAAPYFLQIGNANFKTTKKFTVIRP</sequence>
<name>J1I225_9BACT</name>
<dbReference type="Gene3D" id="2.60.40.10">
    <property type="entry name" value="Immunoglobulins"/>
    <property type="match status" value="1"/>
</dbReference>
<dbReference type="InterPro" id="IPR013783">
    <property type="entry name" value="Ig-like_fold"/>
</dbReference>
<keyword evidence="1" id="KW-0732">Signal</keyword>
<dbReference type="RefSeq" id="WP_002657208.1">
    <property type="nucleotide sequence ID" value="NZ_JH719942.1"/>
</dbReference>
<dbReference type="InterPro" id="IPR026444">
    <property type="entry name" value="Secre_tail"/>
</dbReference>
<dbReference type="OrthoDB" id="9792152at2"/>
<evidence type="ECO:0000256" key="1">
    <source>
        <dbReference type="SAM" id="SignalP"/>
    </source>
</evidence>